<reference evidence="2" key="1">
    <citation type="journal article" date="2020" name="Stud. Mycol.">
        <title>101 Dothideomycetes genomes: a test case for predicting lifestyles and emergence of pathogens.</title>
        <authorList>
            <person name="Haridas S."/>
            <person name="Albert R."/>
            <person name="Binder M."/>
            <person name="Bloem J."/>
            <person name="Labutti K."/>
            <person name="Salamov A."/>
            <person name="Andreopoulos B."/>
            <person name="Baker S."/>
            <person name="Barry K."/>
            <person name="Bills G."/>
            <person name="Bluhm B."/>
            <person name="Cannon C."/>
            <person name="Castanera R."/>
            <person name="Culley D."/>
            <person name="Daum C."/>
            <person name="Ezra D."/>
            <person name="Gonzalez J."/>
            <person name="Henrissat B."/>
            <person name="Kuo A."/>
            <person name="Liang C."/>
            <person name="Lipzen A."/>
            <person name="Lutzoni F."/>
            <person name="Magnuson J."/>
            <person name="Mondo S."/>
            <person name="Nolan M."/>
            <person name="Ohm R."/>
            <person name="Pangilinan J."/>
            <person name="Park H.-J."/>
            <person name="Ramirez L."/>
            <person name="Alfaro M."/>
            <person name="Sun H."/>
            <person name="Tritt A."/>
            <person name="Yoshinaga Y."/>
            <person name="Zwiers L.-H."/>
            <person name="Turgeon B."/>
            <person name="Goodwin S."/>
            <person name="Spatafora J."/>
            <person name="Crous P."/>
            <person name="Grigoriev I."/>
        </authorList>
    </citation>
    <scope>NUCLEOTIDE SEQUENCE</scope>
    <source>
        <strain evidence="2">CBS 260.36</strain>
    </source>
</reference>
<evidence type="ECO:0000313" key="3">
    <source>
        <dbReference type="Proteomes" id="UP000799439"/>
    </source>
</evidence>
<evidence type="ECO:0000256" key="1">
    <source>
        <dbReference type="SAM" id="SignalP"/>
    </source>
</evidence>
<organism evidence="2 3">
    <name type="scientific">Myriangium duriaei CBS 260.36</name>
    <dbReference type="NCBI Taxonomy" id="1168546"/>
    <lineage>
        <taxon>Eukaryota</taxon>
        <taxon>Fungi</taxon>
        <taxon>Dikarya</taxon>
        <taxon>Ascomycota</taxon>
        <taxon>Pezizomycotina</taxon>
        <taxon>Dothideomycetes</taxon>
        <taxon>Dothideomycetidae</taxon>
        <taxon>Myriangiales</taxon>
        <taxon>Myriangiaceae</taxon>
        <taxon>Myriangium</taxon>
    </lineage>
</organism>
<feature type="chain" id="PRO_5040396876" description="Secreted protein" evidence="1">
    <location>
        <begin position="16"/>
        <end position="107"/>
    </location>
</feature>
<feature type="signal peptide" evidence="1">
    <location>
        <begin position="1"/>
        <end position="15"/>
    </location>
</feature>
<dbReference type="Proteomes" id="UP000799439">
    <property type="component" value="Unassembled WGS sequence"/>
</dbReference>
<proteinExistence type="predicted"/>
<keyword evidence="1" id="KW-0732">Signal</keyword>
<dbReference type="AlphaFoldDB" id="A0A9P4IUL9"/>
<protein>
    <recommendedName>
        <fullName evidence="4">Secreted protein</fullName>
    </recommendedName>
</protein>
<name>A0A9P4IUL9_9PEZI</name>
<accession>A0A9P4IUL9</accession>
<sequence>MLGFASLVFFPLALMEKEVAQVEDGRRRNGGQIAEESSGVRQYVGICTRPIGRAGWDPGSKFYPALPSNLFTALPAILSDFAHTSTDRHHSTASTCDFPMRCKLKPN</sequence>
<evidence type="ECO:0000313" key="2">
    <source>
        <dbReference type="EMBL" id="KAF2148142.1"/>
    </source>
</evidence>
<dbReference type="EMBL" id="ML996094">
    <property type="protein sequence ID" value="KAF2148142.1"/>
    <property type="molecule type" value="Genomic_DNA"/>
</dbReference>
<comment type="caution">
    <text evidence="2">The sequence shown here is derived from an EMBL/GenBank/DDBJ whole genome shotgun (WGS) entry which is preliminary data.</text>
</comment>
<gene>
    <name evidence="2" type="ORF">K461DRAFT_69054</name>
</gene>
<keyword evidence="3" id="KW-1185">Reference proteome</keyword>
<evidence type="ECO:0008006" key="4">
    <source>
        <dbReference type="Google" id="ProtNLM"/>
    </source>
</evidence>